<evidence type="ECO:0000259" key="1">
    <source>
        <dbReference type="Pfam" id="PF00646"/>
    </source>
</evidence>
<dbReference type="SUPFAM" id="SSF81383">
    <property type="entry name" value="F-box domain"/>
    <property type="match status" value="1"/>
</dbReference>
<accession>A0A835IKS4</accession>
<dbReference type="Gene3D" id="3.80.10.10">
    <property type="entry name" value="Ribonuclease Inhibitor"/>
    <property type="match status" value="1"/>
</dbReference>
<evidence type="ECO:0000313" key="4">
    <source>
        <dbReference type="Proteomes" id="UP000631114"/>
    </source>
</evidence>
<name>A0A835IKS4_9MAGN</name>
<keyword evidence="4" id="KW-1185">Reference proteome</keyword>
<dbReference type="PANTHER" id="PTHR34223:SF51">
    <property type="entry name" value="OS06G0556300 PROTEIN"/>
    <property type="match status" value="1"/>
</dbReference>
<dbReference type="InterPro" id="IPR032675">
    <property type="entry name" value="LRR_dom_sf"/>
</dbReference>
<dbReference type="InterPro" id="IPR001810">
    <property type="entry name" value="F-box_dom"/>
</dbReference>
<protein>
    <recommendedName>
        <fullName evidence="5">F-box domain-containing protein</fullName>
    </recommendedName>
</protein>
<sequence length="382" mass="44069">MEKKQKISGTLENLNRINRLPVPVIHHVLSFLPVQEVVQTCVLSRGWRNLWCSVPTLDFDEQLNGGDFSKFFNKVLILRDGSDIEKFRLNLHQKNLYHSNSKVNNWILYAIRHNVQILGLQNTHEKYIHLNSQIFTCESLTELYLYHASIHLPESVCLPALSVLHLRSVYFKDEYLDEGLFSACPSLENLTLENCDFECDMLSITASELKNLRMKGLFPSSIVISAPNLVSLELIINNELPLNLMFNGDLKALSHANVDVKLDSFDLTTELISIIKHARYLTFSACFLQSIISAELHKHVPILSCIIQTPFFNLKWLKIGTTFRNDETIVINNILRHSPEIESVFFVNDVDCRRMLLYAERLLKAIGYKMQYNLEVYKMLHS</sequence>
<dbReference type="Pfam" id="PF24758">
    <property type="entry name" value="LRR_At5g56370"/>
    <property type="match status" value="1"/>
</dbReference>
<dbReference type="PANTHER" id="PTHR34223">
    <property type="entry name" value="OS11G0201299 PROTEIN"/>
    <property type="match status" value="1"/>
</dbReference>
<dbReference type="Pfam" id="PF00646">
    <property type="entry name" value="F-box"/>
    <property type="match status" value="1"/>
</dbReference>
<dbReference type="InterPro" id="IPR053781">
    <property type="entry name" value="F-box_AtFBL13-like"/>
</dbReference>
<gene>
    <name evidence="3" type="ORF">IFM89_007986</name>
</gene>
<organism evidence="3 4">
    <name type="scientific">Coptis chinensis</name>
    <dbReference type="NCBI Taxonomy" id="261450"/>
    <lineage>
        <taxon>Eukaryota</taxon>
        <taxon>Viridiplantae</taxon>
        <taxon>Streptophyta</taxon>
        <taxon>Embryophyta</taxon>
        <taxon>Tracheophyta</taxon>
        <taxon>Spermatophyta</taxon>
        <taxon>Magnoliopsida</taxon>
        <taxon>Ranunculales</taxon>
        <taxon>Ranunculaceae</taxon>
        <taxon>Coptidoideae</taxon>
        <taxon>Coptis</taxon>
    </lineage>
</organism>
<evidence type="ECO:0000259" key="2">
    <source>
        <dbReference type="Pfam" id="PF24758"/>
    </source>
</evidence>
<evidence type="ECO:0000313" key="3">
    <source>
        <dbReference type="EMBL" id="KAF9619665.1"/>
    </source>
</evidence>
<dbReference type="InterPro" id="IPR036047">
    <property type="entry name" value="F-box-like_dom_sf"/>
</dbReference>
<proteinExistence type="predicted"/>
<dbReference type="InterPro" id="IPR053197">
    <property type="entry name" value="F-box_SCFL_complex_component"/>
</dbReference>
<reference evidence="3 4" key="1">
    <citation type="submission" date="2020-10" db="EMBL/GenBank/DDBJ databases">
        <title>The Coptis chinensis genome and diversification of protoberbering-type alkaloids.</title>
        <authorList>
            <person name="Wang B."/>
            <person name="Shu S."/>
            <person name="Song C."/>
            <person name="Liu Y."/>
        </authorList>
    </citation>
    <scope>NUCLEOTIDE SEQUENCE [LARGE SCALE GENOMIC DNA]</scope>
    <source>
        <strain evidence="3">HL-2020</strain>
        <tissue evidence="3">Leaf</tissue>
    </source>
</reference>
<evidence type="ECO:0008006" key="5">
    <source>
        <dbReference type="Google" id="ProtNLM"/>
    </source>
</evidence>
<feature type="domain" description="F-box/LRR-repeat protein 15/At3g58940/PEG3-like LRR" evidence="2">
    <location>
        <begin position="104"/>
        <end position="234"/>
    </location>
</feature>
<dbReference type="EMBL" id="JADFTS010000002">
    <property type="protein sequence ID" value="KAF9619665.1"/>
    <property type="molecule type" value="Genomic_DNA"/>
</dbReference>
<dbReference type="InterPro" id="IPR055411">
    <property type="entry name" value="LRR_FXL15/At3g58940/PEG3-like"/>
</dbReference>
<dbReference type="CDD" id="cd22160">
    <property type="entry name" value="F-box_AtFBL13-like"/>
    <property type="match status" value="1"/>
</dbReference>
<dbReference type="AlphaFoldDB" id="A0A835IKS4"/>
<dbReference type="OrthoDB" id="582804at2759"/>
<feature type="domain" description="F-box" evidence="1">
    <location>
        <begin position="17"/>
        <end position="55"/>
    </location>
</feature>
<comment type="caution">
    <text evidence="3">The sequence shown here is derived from an EMBL/GenBank/DDBJ whole genome shotgun (WGS) entry which is preliminary data.</text>
</comment>
<dbReference type="SUPFAM" id="SSF52047">
    <property type="entry name" value="RNI-like"/>
    <property type="match status" value="1"/>
</dbReference>
<dbReference type="Gene3D" id="1.20.1280.50">
    <property type="match status" value="1"/>
</dbReference>
<dbReference type="Proteomes" id="UP000631114">
    <property type="component" value="Unassembled WGS sequence"/>
</dbReference>